<evidence type="ECO:0000313" key="2">
    <source>
        <dbReference type="Proteomes" id="UP000183894"/>
    </source>
</evidence>
<name>A0A1H7G7C5_HALLR</name>
<gene>
    <name evidence="1" type="ORF">SAMN04488691_101237</name>
</gene>
<dbReference type="AlphaFoldDB" id="A0A1H7G7C5"/>
<accession>A0A1H7G7C5</accession>
<dbReference type="InterPro" id="IPR055687">
    <property type="entry name" value="DUF7263"/>
</dbReference>
<organism evidence="1 2">
    <name type="scientific">Haloferax larsenii</name>
    <dbReference type="NCBI Taxonomy" id="302484"/>
    <lineage>
        <taxon>Archaea</taxon>
        <taxon>Methanobacteriati</taxon>
        <taxon>Methanobacteriota</taxon>
        <taxon>Stenosarchaea group</taxon>
        <taxon>Halobacteria</taxon>
        <taxon>Halobacteriales</taxon>
        <taxon>Haloferacaceae</taxon>
        <taxon>Haloferax</taxon>
    </lineage>
</organism>
<sequence>MSRGHLRHLRLSQSTSCRGQTTLAGLAIALVLLTAVTTTSVVLADQALVDATGDPLEQRHAESAASALVTDSPLAISDGTVSAERVNQTNASKLASAIPALRGTDFRVVVDGDVVATRGDIENTTGTTATRGVGLVSTRSGQISFAIDNDSRGSLDGRTDQLRIDVDQANGTTVRAVTVNDRVVLHRPTGIEGTHTVNVSTHADPTVGVEATGPAPAGQVTVSATIIERRPTRVEVTVDA</sequence>
<dbReference type="EMBL" id="FOAD01000001">
    <property type="protein sequence ID" value="SEK34049.1"/>
    <property type="molecule type" value="Genomic_DNA"/>
</dbReference>
<evidence type="ECO:0000313" key="1">
    <source>
        <dbReference type="EMBL" id="SEK34049.1"/>
    </source>
</evidence>
<dbReference type="Pfam" id="PF23924">
    <property type="entry name" value="DUF7263"/>
    <property type="match status" value="1"/>
</dbReference>
<dbReference type="RefSeq" id="WP_074791364.1">
    <property type="nucleotide sequence ID" value="NZ_FOAD01000001.1"/>
</dbReference>
<protein>
    <submittedName>
        <fullName evidence="1">Uncharacterized protein</fullName>
    </submittedName>
</protein>
<reference evidence="1 2" key="1">
    <citation type="submission" date="2016-10" db="EMBL/GenBank/DDBJ databases">
        <authorList>
            <person name="de Groot N.N."/>
        </authorList>
    </citation>
    <scope>NUCLEOTIDE SEQUENCE [LARGE SCALE GENOMIC DNA]</scope>
    <source>
        <strain evidence="1 2">CDM_5</strain>
    </source>
</reference>
<dbReference type="Proteomes" id="UP000183894">
    <property type="component" value="Unassembled WGS sequence"/>
</dbReference>
<proteinExistence type="predicted"/>
<dbReference type="OrthoDB" id="270259at2157"/>